<accession>A0A8J3H997</accession>
<reference evidence="2" key="1">
    <citation type="journal article" date="2014" name="Int. J. Syst. Evol. Microbiol.">
        <title>Complete genome sequence of Corynebacterium casei LMG S-19264T (=DSM 44701T), isolated from a smear-ripened cheese.</title>
        <authorList>
            <consortium name="US DOE Joint Genome Institute (JGI-PGF)"/>
            <person name="Walter F."/>
            <person name="Albersmeier A."/>
            <person name="Kalinowski J."/>
            <person name="Ruckert C."/>
        </authorList>
    </citation>
    <scope>NUCLEOTIDE SEQUENCE</scope>
    <source>
        <strain evidence="2">CGMCC 1.7081</strain>
    </source>
</reference>
<feature type="region of interest" description="Disordered" evidence="1">
    <location>
        <begin position="1"/>
        <end position="58"/>
    </location>
</feature>
<evidence type="ECO:0000313" key="3">
    <source>
        <dbReference type="Proteomes" id="UP000611500"/>
    </source>
</evidence>
<name>A0A8J3H997_9RHOB</name>
<protein>
    <submittedName>
        <fullName evidence="2">Uncharacterized protein</fullName>
    </submittedName>
</protein>
<evidence type="ECO:0000313" key="2">
    <source>
        <dbReference type="EMBL" id="GHG92820.1"/>
    </source>
</evidence>
<feature type="compositionally biased region" description="Basic and acidic residues" evidence="1">
    <location>
        <begin position="24"/>
        <end position="48"/>
    </location>
</feature>
<dbReference type="Proteomes" id="UP000611500">
    <property type="component" value="Unassembled WGS sequence"/>
</dbReference>
<dbReference type="AlphaFoldDB" id="A0A8J3H997"/>
<dbReference type="EMBL" id="BNAP01000010">
    <property type="protein sequence ID" value="GHG92820.1"/>
    <property type="molecule type" value="Genomic_DNA"/>
</dbReference>
<organism evidence="2 3">
    <name type="scientific">Pseudodonghicola xiamenensis</name>
    <dbReference type="NCBI Taxonomy" id="337702"/>
    <lineage>
        <taxon>Bacteria</taxon>
        <taxon>Pseudomonadati</taxon>
        <taxon>Pseudomonadota</taxon>
        <taxon>Alphaproteobacteria</taxon>
        <taxon>Rhodobacterales</taxon>
        <taxon>Paracoccaceae</taxon>
        <taxon>Pseudodonghicola</taxon>
    </lineage>
</organism>
<sequence length="149" mass="16528">MNGERHDLLRNGGTQTDGKAGNRKPYETGRDGSTDERNRQCADRHENEGFAFKPVSEWRQKENTDSIADLCQDRHGNGKTGAQAEISGQMAEKGLIVIAVGDGCPCPHGQEENQSRREAFGLYDVRGLRVHVRQKYIPVWSAQCSFAAP</sequence>
<proteinExistence type="predicted"/>
<reference evidence="2" key="2">
    <citation type="submission" date="2020-09" db="EMBL/GenBank/DDBJ databases">
        <authorList>
            <person name="Sun Q."/>
            <person name="Zhou Y."/>
        </authorList>
    </citation>
    <scope>NUCLEOTIDE SEQUENCE</scope>
    <source>
        <strain evidence="2">CGMCC 1.7081</strain>
    </source>
</reference>
<keyword evidence="3" id="KW-1185">Reference proteome</keyword>
<comment type="caution">
    <text evidence="2">The sequence shown here is derived from an EMBL/GenBank/DDBJ whole genome shotgun (WGS) entry which is preliminary data.</text>
</comment>
<evidence type="ECO:0000256" key="1">
    <source>
        <dbReference type="SAM" id="MobiDB-lite"/>
    </source>
</evidence>
<gene>
    <name evidence="2" type="ORF">GCM10010961_24890</name>
</gene>